<gene>
    <name evidence="3" type="ORF">T4B_4336</name>
</gene>
<name>A0A0V1H567_TRIPS</name>
<sequence length="492" mass="55576">MTSRCDSNPAQYERNRGIRHLRSRHYTTVAGSWDRLRKSNFSKSVELNQTALAIPLRMTTLESIEAQRAVNTLRSDETHPGNRFARRRIKKNFFFIPFVYLGEFRGMEDGKNFPSPTMGSFSSNVSCIKLKQKKEQRELVVVVVLVFLVTVLWIGPCVRYNCMQQLIAPSATCDSNAKDRTKLQNTLGSPQQAVNSTTQFDSQTGDRVATPQTPRPKLTCVHVVSVCYHMQTTSRQPKGPRVTVNITTLFKTGTLLLSGLSKKSWDMKKVRPAYIGDRVATPQTPRPKLTCVHVVSVCYHMQTTSRQPKGPRVTVNITTLFKTGTLLLSGLSKKSWDMKKVRPAYIGDRVATPQTPRPKLTCVHVVSVCYHMQTTSRQPKGPRVTTYKIAVCPQTATLLLRVLLRFDQILREFLPECKVSFFLSKRTESDQVAQLMCFCFVAIVTFQSLCSWVLQCIIIWLLPTGVMLGSCDNCGSLWRTLLRKLSAVERVA</sequence>
<dbReference type="EMBL" id="JYDS01000458">
    <property type="protein sequence ID" value="KRZ05643.1"/>
    <property type="molecule type" value="Genomic_DNA"/>
</dbReference>
<feature type="compositionally biased region" description="Polar residues" evidence="1">
    <location>
        <begin position="185"/>
        <end position="205"/>
    </location>
</feature>
<evidence type="ECO:0000313" key="4">
    <source>
        <dbReference type="Proteomes" id="UP000054805"/>
    </source>
</evidence>
<dbReference type="Proteomes" id="UP000054805">
    <property type="component" value="Unassembled WGS sequence"/>
</dbReference>
<reference evidence="3 4" key="1">
    <citation type="submission" date="2015-01" db="EMBL/GenBank/DDBJ databases">
        <title>Evolution of Trichinella species and genotypes.</title>
        <authorList>
            <person name="Korhonen P.K."/>
            <person name="Edoardo P."/>
            <person name="Giuseppe L.R."/>
            <person name="Gasser R.B."/>
        </authorList>
    </citation>
    <scope>NUCLEOTIDE SEQUENCE [LARGE SCALE GENOMIC DNA]</scope>
    <source>
        <strain evidence="3">ISS588</strain>
    </source>
</reference>
<feature type="transmembrane region" description="Helical" evidence="2">
    <location>
        <begin position="139"/>
        <end position="156"/>
    </location>
</feature>
<dbReference type="AlphaFoldDB" id="A0A0V1H567"/>
<feature type="region of interest" description="Disordered" evidence="1">
    <location>
        <begin position="185"/>
        <end position="213"/>
    </location>
</feature>
<keyword evidence="2" id="KW-0472">Membrane</keyword>
<evidence type="ECO:0000313" key="3">
    <source>
        <dbReference type="EMBL" id="KRZ05643.1"/>
    </source>
</evidence>
<keyword evidence="4" id="KW-1185">Reference proteome</keyword>
<evidence type="ECO:0000256" key="1">
    <source>
        <dbReference type="SAM" id="MobiDB-lite"/>
    </source>
</evidence>
<keyword evidence="2" id="KW-1133">Transmembrane helix</keyword>
<evidence type="ECO:0000256" key="2">
    <source>
        <dbReference type="SAM" id="Phobius"/>
    </source>
</evidence>
<organism evidence="3 4">
    <name type="scientific">Trichinella pseudospiralis</name>
    <name type="common">Parasitic roundworm</name>
    <dbReference type="NCBI Taxonomy" id="6337"/>
    <lineage>
        <taxon>Eukaryota</taxon>
        <taxon>Metazoa</taxon>
        <taxon>Ecdysozoa</taxon>
        <taxon>Nematoda</taxon>
        <taxon>Enoplea</taxon>
        <taxon>Dorylaimia</taxon>
        <taxon>Trichinellida</taxon>
        <taxon>Trichinellidae</taxon>
        <taxon>Trichinella</taxon>
    </lineage>
</organism>
<keyword evidence="2" id="KW-0812">Transmembrane</keyword>
<accession>A0A0V1H567</accession>
<comment type="caution">
    <text evidence="3">The sequence shown here is derived from an EMBL/GenBank/DDBJ whole genome shotgun (WGS) entry which is preliminary data.</text>
</comment>
<protein>
    <submittedName>
        <fullName evidence="3">Uncharacterized protein</fullName>
    </submittedName>
</protein>
<proteinExistence type="predicted"/>